<gene>
    <name evidence="1" type="ORF">OXU80_06550</name>
</gene>
<evidence type="ECO:0000313" key="1">
    <source>
        <dbReference type="EMBL" id="WAJ29874.1"/>
    </source>
</evidence>
<sequence length="150" mass="16611">MSTAALNIVRKLGMKPHPENGWYVETFRDERRDANGRALSSAIYYLLQAGETSEWHRVTDGVEIWHWYAGAPLVLTVSENGHDAAAHRIGPNVLTGETPQFVVPANAWQTATTLGEYTLVGCTVTPAFDFSSFELAPPDWRPTPRKGATR</sequence>
<protein>
    <submittedName>
        <fullName evidence="1">Cupin domain-containing protein</fullName>
    </submittedName>
</protein>
<accession>A0ACD4NSY1</accession>
<organism evidence="1 2">
    <name type="scientific">Antarcticirhabdus aurantiaca</name>
    <dbReference type="NCBI Taxonomy" id="2606717"/>
    <lineage>
        <taxon>Bacteria</taxon>
        <taxon>Pseudomonadati</taxon>
        <taxon>Pseudomonadota</taxon>
        <taxon>Alphaproteobacteria</taxon>
        <taxon>Hyphomicrobiales</taxon>
        <taxon>Aurantimonadaceae</taxon>
        <taxon>Antarcticirhabdus</taxon>
    </lineage>
</organism>
<name>A0ACD4NSY1_9HYPH</name>
<dbReference type="Proteomes" id="UP001163223">
    <property type="component" value="Chromosome"/>
</dbReference>
<evidence type="ECO:0000313" key="2">
    <source>
        <dbReference type="Proteomes" id="UP001163223"/>
    </source>
</evidence>
<proteinExistence type="predicted"/>
<keyword evidence="2" id="KW-1185">Reference proteome</keyword>
<dbReference type="EMBL" id="CP113520">
    <property type="protein sequence ID" value="WAJ29874.1"/>
    <property type="molecule type" value="Genomic_DNA"/>
</dbReference>
<reference evidence="1" key="1">
    <citation type="submission" date="2022-11" db="EMBL/GenBank/DDBJ databases">
        <title>beta-Carotene-producing bacterium, Jeongeuplla avenae sp. nov., alleviates the salt stress of Arabidopsis seedlings.</title>
        <authorList>
            <person name="Jiang L."/>
            <person name="Lee J."/>
        </authorList>
    </citation>
    <scope>NUCLEOTIDE SEQUENCE</scope>
    <source>
        <strain evidence="1">DY_R2A_6</strain>
    </source>
</reference>